<organism evidence="1 2">
    <name type="scientific">Panagrolaimus sp. ES5</name>
    <dbReference type="NCBI Taxonomy" id="591445"/>
    <lineage>
        <taxon>Eukaryota</taxon>
        <taxon>Metazoa</taxon>
        <taxon>Ecdysozoa</taxon>
        <taxon>Nematoda</taxon>
        <taxon>Chromadorea</taxon>
        <taxon>Rhabditida</taxon>
        <taxon>Tylenchina</taxon>
        <taxon>Panagrolaimomorpha</taxon>
        <taxon>Panagrolaimoidea</taxon>
        <taxon>Panagrolaimidae</taxon>
        <taxon>Panagrolaimus</taxon>
    </lineage>
</organism>
<proteinExistence type="predicted"/>
<name>A0AC34FX53_9BILA</name>
<dbReference type="WBParaSite" id="ES5_v2.g22064.t1">
    <property type="protein sequence ID" value="ES5_v2.g22064.t1"/>
    <property type="gene ID" value="ES5_v2.g22064"/>
</dbReference>
<reference evidence="2" key="1">
    <citation type="submission" date="2022-11" db="UniProtKB">
        <authorList>
            <consortium name="WormBaseParasite"/>
        </authorList>
    </citation>
    <scope>IDENTIFICATION</scope>
</reference>
<evidence type="ECO:0000313" key="2">
    <source>
        <dbReference type="WBParaSite" id="ES5_v2.g22064.t1"/>
    </source>
</evidence>
<dbReference type="Proteomes" id="UP000887579">
    <property type="component" value="Unplaced"/>
</dbReference>
<accession>A0AC34FX53</accession>
<sequence>MVRGYWGVTHVCEWTWKGSFAASIHCQEENDWTFSTYKGFFLGLYIPEGIPWAPHHFRWTDGTPFDYNDWCPPFPGSPNQQPHNEVPTERVVDNSGHWHDTISNNPVTHRILCKMAPEKINYFPPKNPSSSTKPPKQICKI</sequence>
<protein>
    <submittedName>
        <fullName evidence="2">C-type lectin domain-containing protein</fullName>
    </submittedName>
</protein>
<evidence type="ECO:0000313" key="1">
    <source>
        <dbReference type="Proteomes" id="UP000887579"/>
    </source>
</evidence>